<keyword evidence="2" id="KW-1185">Reference proteome</keyword>
<name>A0A1V6VAU7_PENNA</name>
<organism evidence="1 2">
    <name type="scientific">Penicillium nalgiovense</name>
    <dbReference type="NCBI Taxonomy" id="60175"/>
    <lineage>
        <taxon>Eukaryota</taxon>
        <taxon>Fungi</taxon>
        <taxon>Dikarya</taxon>
        <taxon>Ascomycota</taxon>
        <taxon>Pezizomycotina</taxon>
        <taxon>Eurotiomycetes</taxon>
        <taxon>Eurotiomycetidae</taxon>
        <taxon>Eurotiales</taxon>
        <taxon>Aspergillaceae</taxon>
        <taxon>Penicillium</taxon>
    </lineage>
</organism>
<reference evidence="2" key="1">
    <citation type="journal article" date="2017" name="Nat. Microbiol.">
        <title>Global analysis of biosynthetic gene clusters reveals vast potential of secondary metabolite production in Penicillium species.</title>
        <authorList>
            <person name="Nielsen J.C."/>
            <person name="Grijseels S."/>
            <person name="Prigent S."/>
            <person name="Ji B."/>
            <person name="Dainat J."/>
            <person name="Nielsen K.F."/>
            <person name="Frisvad J.C."/>
            <person name="Workman M."/>
            <person name="Nielsen J."/>
        </authorList>
    </citation>
    <scope>NUCLEOTIDE SEQUENCE [LARGE SCALE GENOMIC DNA]</scope>
    <source>
        <strain evidence="2">IBT 13039</strain>
    </source>
</reference>
<evidence type="ECO:0000313" key="1">
    <source>
        <dbReference type="EMBL" id="OQE47786.1"/>
    </source>
</evidence>
<dbReference type="Proteomes" id="UP000191691">
    <property type="component" value="Unassembled WGS sequence"/>
</dbReference>
<evidence type="ECO:0000313" key="2">
    <source>
        <dbReference type="Proteomes" id="UP000191691"/>
    </source>
</evidence>
<dbReference type="EMBL" id="MOOB01000601">
    <property type="protein sequence ID" value="OQE47786.1"/>
    <property type="molecule type" value="Genomic_DNA"/>
</dbReference>
<sequence length="114" mass="12897">MRNPRFAIKYDDVTAYIISLAQDDGPITADLLSSILSWHIGYAPPTLIKNLMGSNAGNTDLECMVVLYSLLRMDILPPIGLRTPIKRMLYSHNGEDLNRHLVDILHIESYSERI</sequence>
<gene>
    <name evidence="1" type="ORF">PENNAL_c0601G03089</name>
</gene>
<dbReference type="AlphaFoldDB" id="A0A1V6VAU7"/>
<protein>
    <submittedName>
        <fullName evidence="1">Uncharacterized protein</fullName>
    </submittedName>
</protein>
<comment type="caution">
    <text evidence="1">The sequence shown here is derived from an EMBL/GenBank/DDBJ whole genome shotgun (WGS) entry which is preliminary data.</text>
</comment>
<feature type="non-terminal residue" evidence="1">
    <location>
        <position position="114"/>
    </location>
</feature>
<accession>A0A1V6VAU7</accession>
<proteinExistence type="predicted"/>